<evidence type="ECO:0000259" key="2">
    <source>
        <dbReference type="SMART" id="SM00382"/>
    </source>
</evidence>
<feature type="region of interest" description="Disordered" evidence="1">
    <location>
        <begin position="21"/>
        <end position="52"/>
    </location>
</feature>
<dbReference type="RefSeq" id="XP_067713013.1">
    <property type="nucleotide sequence ID" value="XM_067856912.1"/>
</dbReference>
<dbReference type="GO" id="GO:0005634">
    <property type="term" value="C:nucleus"/>
    <property type="evidence" value="ECO:0007669"/>
    <property type="project" value="TreeGrafter"/>
</dbReference>
<evidence type="ECO:0000313" key="4">
    <source>
        <dbReference type="Proteomes" id="UP001497744"/>
    </source>
</evidence>
<protein>
    <submittedName>
        <fullName evidence="3">Replication factor C</fullName>
    </submittedName>
</protein>
<keyword evidence="4" id="KW-1185">Reference proteome</keyword>
<feature type="domain" description="AAA+ ATPase" evidence="2">
    <location>
        <begin position="53"/>
        <end position="177"/>
    </location>
</feature>
<sequence>MQVLNWLSGWKCSRLYNSARVPQQRMQHSERRGKRPLSGDRKPEENVDTDADNRKVLLLGGPAGVGKSTVVNVLARHCGFDVVEINASEDRSKAKILPTIKGIITTNAISKNRPNLCLLEEVDGLHAAEGQVIDAIKELNQKNLIKRPIVCICNDLYHKNLRELRQIAKVVVVESCDTEALKHRLFSIADMEGYKVSDQLVEDLLNLHQNDIRSCITALEFLIKNPGLASNLDTFSKDKTQGLTTFLRDLFNPRSSPQALREGSDAVSATIGLQTLSNLIAENVVKVGTRSLFNAIALFDVMVQGDVIHNSLWMQAALSLVKLMRLKSAFKFILPGTLSSHAYGQRVAKNGAVIRAIRRHAMVASSTLSNSFNVQILPAICSIALAAAGASGSWSSLSRRLEEVDVLWQAFAPIKDDALNRVIRMAVLLQVYGINVIEVKGQLTLDPPLLELSSASRNYIGQELCRIVQQIHNGWGSPASVGRPKHLQGYLQEIGRLGYAAFARKFATEVTDEVEREVKRLCRKNGATVPPITFAELLAQEYSHLAQLLSEGGIDADARTCGVYKFHGEKCGAVRYILNDI</sequence>
<feature type="compositionally biased region" description="Basic and acidic residues" evidence="1">
    <location>
        <begin position="37"/>
        <end position="52"/>
    </location>
</feature>
<dbReference type="AlphaFoldDB" id="A0AAV4LN03"/>
<dbReference type="SUPFAM" id="SSF52540">
    <property type="entry name" value="P-loop containing nucleoside triphosphate hydrolases"/>
    <property type="match status" value="1"/>
</dbReference>
<proteinExistence type="predicted"/>
<dbReference type="GO" id="GO:0005524">
    <property type="term" value="F:ATP binding"/>
    <property type="evidence" value="ECO:0007669"/>
    <property type="project" value="InterPro"/>
</dbReference>
<evidence type="ECO:0000313" key="3">
    <source>
        <dbReference type="EMBL" id="GIX60942.1"/>
    </source>
</evidence>
<dbReference type="GO" id="GO:0016887">
    <property type="term" value="F:ATP hydrolysis activity"/>
    <property type="evidence" value="ECO:0007669"/>
    <property type="project" value="InterPro"/>
</dbReference>
<dbReference type="CDD" id="cd00009">
    <property type="entry name" value="AAA"/>
    <property type="match status" value="1"/>
</dbReference>
<reference evidence="3 4" key="1">
    <citation type="submission" date="2021-06" db="EMBL/GenBank/DDBJ databases">
        <title>Genome sequence of Babesia caballi.</title>
        <authorList>
            <person name="Yamagishi J."/>
            <person name="Kidaka T."/>
            <person name="Ochi A."/>
        </authorList>
    </citation>
    <scope>NUCLEOTIDE SEQUENCE [LARGE SCALE GENOMIC DNA]</scope>
    <source>
        <strain evidence="3">USDA-D6B2</strain>
    </source>
</reference>
<dbReference type="InterPro" id="IPR003593">
    <property type="entry name" value="AAA+_ATPase"/>
</dbReference>
<organism evidence="3 4">
    <name type="scientific">Babesia caballi</name>
    <dbReference type="NCBI Taxonomy" id="5871"/>
    <lineage>
        <taxon>Eukaryota</taxon>
        <taxon>Sar</taxon>
        <taxon>Alveolata</taxon>
        <taxon>Apicomplexa</taxon>
        <taxon>Aconoidasida</taxon>
        <taxon>Piroplasmida</taxon>
        <taxon>Babesiidae</taxon>
        <taxon>Babesia</taxon>
    </lineage>
</organism>
<dbReference type="Gene3D" id="1.10.8.60">
    <property type="match status" value="1"/>
</dbReference>
<dbReference type="EMBL" id="BPLF01000001">
    <property type="protein sequence ID" value="GIX60942.1"/>
    <property type="molecule type" value="Genomic_DNA"/>
</dbReference>
<name>A0AAV4LN03_BABCB</name>
<dbReference type="Gene3D" id="3.40.50.300">
    <property type="entry name" value="P-loop containing nucleotide triphosphate hydrolases"/>
    <property type="match status" value="1"/>
</dbReference>
<dbReference type="InterPro" id="IPR003959">
    <property type="entry name" value="ATPase_AAA_core"/>
</dbReference>
<dbReference type="Pfam" id="PF00004">
    <property type="entry name" value="AAA"/>
    <property type="match status" value="1"/>
</dbReference>
<gene>
    <name evidence="3" type="ORF">BcabD6B2_03770</name>
</gene>
<dbReference type="SMART" id="SM00382">
    <property type="entry name" value="AAA"/>
    <property type="match status" value="1"/>
</dbReference>
<evidence type="ECO:0000256" key="1">
    <source>
        <dbReference type="SAM" id="MobiDB-lite"/>
    </source>
</evidence>
<dbReference type="PANTHER" id="PTHR23389:SF3">
    <property type="entry name" value="CHROMOSOME TRANSMISSION FIDELITY PROTEIN 18 HOMOLOG"/>
    <property type="match status" value="1"/>
</dbReference>
<dbReference type="Proteomes" id="UP001497744">
    <property type="component" value="Unassembled WGS sequence"/>
</dbReference>
<dbReference type="GO" id="GO:0003677">
    <property type="term" value="F:DNA binding"/>
    <property type="evidence" value="ECO:0007669"/>
    <property type="project" value="TreeGrafter"/>
</dbReference>
<dbReference type="InterPro" id="IPR027417">
    <property type="entry name" value="P-loop_NTPase"/>
</dbReference>
<accession>A0AAV4LN03</accession>
<dbReference type="PANTHER" id="PTHR23389">
    <property type="entry name" value="CHROMOSOME TRANSMISSION FIDELITY FACTOR 18"/>
    <property type="match status" value="1"/>
</dbReference>
<dbReference type="GeneID" id="94192425"/>
<comment type="caution">
    <text evidence="3">The sequence shown here is derived from an EMBL/GenBank/DDBJ whole genome shotgun (WGS) entry which is preliminary data.</text>
</comment>